<dbReference type="RefSeq" id="WP_002995375.1">
    <property type="nucleotide sequence ID" value="NZ_AOHC02000012.1"/>
</dbReference>
<dbReference type="EMBL" id="AOHC02000012">
    <property type="protein sequence ID" value="EMY79497.1"/>
    <property type="molecule type" value="Genomic_DNA"/>
</dbReference>
<gene>
    <name evidence="2" type="ORF">LEP1GSC060_2414</name>
</gene>
<evidence type="ECO:0000313" key="2">
    <source>
        <dbReference type="EMBL" id="EMY79497.1"/>
    </source>
</evidence>
<reference evidence="2" key="1">
    <citation type="submission" date="2013-03" db="EMBL/GenBank/DDBJ databases">
        <authorList>
            <person name="Harkins D.M."/>
            <person name="Durkin A.S."/>
            <person name="Brinkac L.M."/>
            <person name="Haft D.H."/>
            <person name="Selengut J.D."/>
            <person name="Sanka R."/>
            <person name="DePew J."/>
            <person name="Purushe J."/>
            <person name="Hartskeerl R.A."/>
            <person name="Ahmed A."/>
            <person name="van der Linden H."/>
            <person name="Goris M.G.A."/>
            <person name="Vinetz J.M."/>
            <person name="Sutton G.G."/>
            <person name="Nierman W.C."/>
            <person name="Fouts D.E."/>
        </authorList>
    </citation>
    <scope>NUCLEOTIDE SEQUENCE [LARGE SCALE GENOMIC DNA]</scope>
    <source>
        <strain evidence="2">ICFT</strain>
    </source>
</reference>
<dbReference type="InterPro" id="IPR049809">
    <property type="entry name" value="YehF/YfeS-like_WGR"/>
</dbReference>
<dbReference type="CDD" id="cd07996">
    <property type="entry name" value="WGR_MMR_like"/>
    <property type="match status" value="1"/>
</dbReference>
<sequence>MKHRLTYQDATSNKFWNIEVSGKSFTVTYGKIGTSGQTQTKTFDTEEKCLKEANKLLSEKLKKGYVEDDATLANTKSTATNTEKKKNEPKADYLKEWEAIVNAKDLPKALISHFSYLADTPGYEKVLEGVMSEAISAQIGEDSLIIEFPSDILLARPPAELRQYEEWPISFRNLILKHESLELEEARLYLGDHGLVEDFYLKKINWGKTLDDPSKVYSPVVDYSDWWFYHPYAKNSTDEPSLSFISHEDLIVDSPVEQNAGALFLTRMSEILELYITPSTNKNSTKSKTGISFNPILKLSRCVRQGLIHQNDLITLEPQLGKDNWKYYPESINRIAIYDIGKPSQPVLKTFLPLEITPYEMCIHQNRLFVFSVGKIPTGTKFNLSVYDISSHDEIVFLKELDSEIVPATEKHKLEIMNIATNCSILVSGAYLLFSCEGLGYGDLRGFEFRIYNIETLEYCFTQSVEEGWPNPAQLYENEIFQFVGEEILKISVTNDSLDRELVLKWPQANVKGVYAKTAGFLYLVNGDDPLIYIYDRNEKQLIGKVKIPGSSMFVEKFWTWENTLILKNGYFFFINSDGSLVHLKSDWEPKDESFMNERNKLTFYENKMLVPRLNRDKTPGKEFEFQIFEMIVK</sequence>
<proteinExistence type="predicted"/>
<dbReference type="PANTHER" id="PTHR30634:SF13">
    <property type="entry name" value="PROTEIN YEHF"/>
    <property type="match status" value="1"/>
</dbReference>
<dbReference type="Pfam" id="PF05406">
    <property type="entry name" value="WGR"/>
    <property type="match status" value="1"/>
</dbReference>
<dbReference type="SMART" id="SM00773">
    <property type="entry name" value="WGR"/>
    <property type="match status" value="1"/>
</dbReference>
<comment type="caution">
    <text evidence="2">The sequence shown here is derived from an EMBL/GenBank/DDBJ whole genome shotgun (WGS) entry which is preliminary data.</text>
</comment>
<dbReference type="STRING" id="1218598.LEP1GSC060_2414"/>
<evidence type="ECO:0000259" key="1">
    <source>
        <dbReference type="PROSITE" id="PS51977"/>
    </source>
</evidence>
<dbReference type="InterPro" id="IPR011048">
    <property type="entry name" value="Haem_d1_sf"/>
</dbReference>
<dbReference type="PROSITE" id="PS51977">
    <property type="entry name" value="WGR"/>
    <property type="match status" value="1"/>
</dbReference>
<dbReference type="SUPFAM" id="SSF51004">
    <property type="entry name" value="C-terminal (heme d1) domain of cytochrome cd1-nitrite reductase"/>
    <property type="match status" value="1"/>
</dbReference>
<dbReference type="PANTHER" id="PTHR30634">
    <property type="entry name" value="OUTER MEMBRANE LOLAB LIPOPROTEIN INSERTION APPARATUS"/>
    <property type="match status" value="1"/>
</dbReference>
<accession>N1WQI4</accession>
<organism evidence="2 3">
    <name type="scientific">Leptospira weilii serovar Ranarum str. ICFT</name>
    <dbReference type="NCBI Taxonomy" id="1218598"/>
    <lineage>
        <taxon>Bacteria</taxon>
        <taxon>Pseudomonadati</taxon>
        <taxon>Spirochaetota</taxon>
        <taxon>Spirochaetia</taxon>
        <taxon>Leptospirales</taxon>
        <taxon>Leptospiraceae</taxon>
        <taxon>Leptospira</taxon>
    </lineage>
</organism>
<keyword evidence="3" id="KW-1185">Reference proteome</keyword>
<dbReference type="SUPFAM" id="SSF142921">
    <property type="entry name" value="WGR domain-like"/>
    <property type="match status" value="1"/>
</dbReference>
<feature type="domain" description="WGR" evidence="1">
    <location>
        <begin position="1"/>
        <end position="78"/>
    </location>
</feature>
<dbReference type="InterPro" id="IPR036930">
    <property type="entry name" value="WGR_dom_sf"/>
</dbReference>
<protein>
    <submittedName>
        <fullName evidence="2">WGR domain protein</fullName>
    </submittedName>
</protein>
<dbReference type="OrthoDB" id="346002at2"/>
<dbReference type="InterPro" id="IPR008893">
    <property type="entry name" value="WGR_domain"/>
</dbReference>
<name>N1WQI4_9LEPT</name>
<dbReference type="Proteomes" id="UP000012313">
    <property type="component" value="Unassembled WGS sequence"/>
</dbReference>
<dbReference type="Gene3D" id="2.20.140.10">
    <property type="entry name" value="WGR domain"/>
    <property type="match status" value="1"/>
</dbReference>
<evidence type="ECO:0000313" key="3">
    <source>
        <dbReference type="Proteomes" id="UP000012313"/>
    </source>
</evidence>
<dbReference type="AlphaFoldDB" id="N1WQI4"/>
<dbReference type="InterPro" id="IPR050458">
    <property type="entry name" value="LolB"/>
</dbReference>